<dbReference type="PANTHER" id="PTHR21716">
    <property type="entry name" value="TRANSMEMBRANE PROTEIN"/>
    <property type="match status" value="1"/>
</dbReference>
<evidence type="ECO:0000313" key="10">
    <source>
        <dbReference type="Proteomes" id="UP000183975"/>
    </source>
</evidence>
<dbReference type="Pfam" id="PF01594">
    <property type="entry name" value="AI-2E_transport"/>
    <property type="match status" value="1"/>
</dbReference>
<proteinExistence type="inferred from homology"/>
<evidence type="ECO:0000256" key="1">
    <source>
        <dbReference type="ARBA" id="ARBA00004651"/>
    </source>
</evidence>
<dbReference type="EMBL" id="FRAH01000003">
    <property type="protein sequence ID" value="SHJ57320.1"/>
    <property type="molecule type" value="Genomic_DNA"/>
</dbReference>
<name>A0A1M6KEF4_9FIRM</name>
<feature type="transmembrane region" description="Helical" evidence="8">
    <location>
        <begin position="50"/>
        <end position="75"/>
    </location>
</feature>
<dbReference type="AlphaFoldDB" id="A0A1M6KEF4"/>
<comment type="subcellular location">
    <subcellularLocation>
        <location evidence="1">Cell membrane</location>
        <topology evidence="1">Multi-pass membrane protein</topology>
    </subcellularLocation>
</comment>
<dbReference type="Proteomes" id="UP000183975">
    <property type="component" value="Unassembled WGS sequence"/>
</dbReference>
<reference evidence="9 10" key="1">
    <citation type="submission" date="2016-11" db="EMBL/GenBank/DDBJ databases">
        <authorList>
            <person name="Jaros S."/>
            <person name="Januszkiewicz K."/>
            <person name="Wedrychowicz H."/>
        </authorList>
    </citation>
    <scope>NUCLEOTIDE SEQUENCE [LARGE SCALE GENOMIC DNA]</scope>
    <source>
        <strain evidence="9 10">DSM 14214</strain>
    </source>
</reference>
<evidence type="ECO:0000256" key="4">
    <source>
        <dbReference type="ARBA" id="ARBA00022475"/>
    </source>
</evidence>
<dbReference type="InterPro" id="IPR002549">
    <property type="entry name" value="AI-2E-like"/>
</dbReference>
<evidence type="ECO:0000256" key="7">
    <source>
        <dbReference type="ARBA" id="ARBA00023136"/>
    </source>
</evidence>
<feature type="transmembrane region" description="Helical" evidence="8">
    <location>
        <begin position="272"/>
        <end position="297"/>
    </location>
</feature>
<keyword evidence="7 8" id="KW-0472">Membrane</keyword>
<keyword evidence="4" id="KW-1003">Cell membrane</keyword>
<keyword evidence="10" id="KW-1185">Reference proteome</keyword>
<dbReference type="OrthoDB" id="9793390at2"/>
<organism evidence="9 10">
    <name type="scientific">Anaerotignum lactatifermentans DSM 14214</name>
    <dbReference type="NCBI Taxonomy" id="1121323"/>
    <lineage>
        <taxon>Bacteria</taxon>
        <taxon>Bacillati</taxon>
        <taxon>Bacillota</taxon>
        <taxon>Clostridia</taxon>
        <taxon>Lachnospirales</taxon>
        <taxon>Anaerotignaceae</taxon>
        <taxon>Anaerotignum</taxon>
    </lineage>
</organism>
<feature type="transmembrane region" description="Helical" evidence="8">
    <location>
        <begin position="202"/>
        <end position="224"/>
    </location>
</feature>
<gene>
    <name evidence="9" type="ORF">SAMN02745138_00139</name>
</gene>
<accession>A0A1M6KEF4</accession>
<dbReference type="RefSeq" id="WP_072848019.1">
    <property type="nucleotide sequence ID" value="NZ_FRAH01000003.1"/>
</dbReference>
<dbReference type="GO" id="GO:0005886">
    <property type="term" value="C:plasma membrane"/>
    <property type="evidence" value="ECO:0007669"/>
    <property type="project" value="UniProtKB-SubCell"/>
</dbReference>
<evidence type="ECO:0000256" key="6">
    <source>
        <dbReference type="ARBA" id="ARBA00022989"/>
    </source>
</evidence>
<feature type="transmembrane region" description="Helical" evidence="8">
    <location>
        <begin position="12"/>
        <end position="30"/>
    </location>
</feature>
<evidence type="ECO:0000256" key="5">
    <source>
        <dbReference type="ARBA" id="ARBA00022692"/>
    </source>
</evidence>
<sequence length="420" mass="46812">MKKWDWKKTDQPYFKIAVYVFAVLAATVLFEKVAGNLPSISNTIHTFLTVTQGLCLPFLMGFMIAYVMNPFINFFERHTMKNNSFFQRHPRVTRAVAITLIYTLVIGGIIWIAIYLVPEIKTSVVSFAKQLPVYTATLNQKIEDLFMQVDFIDGEDVNNIINRLLTPVLGVSENLQAGSGELAFLQDSDGISKMLTTFIGNVFTMGRFVFNLIMAIFIAFYMLFDKENFLRQLRKVIYALTSEKTANRIFYNGSRIHNIFQSFIVGKALDSLIIGILAFIGLTLIKAPLVLVLSLIIGVTNMIPYFGPFLGGIPAVIITLLISPIHGVWVGLFILALQQFDGNFLGPKILGNSLDISPLWIILAVVVGGAVMGPLGMFIGVPIFATIKMFCTDYINRKYDKKYKTAAAIGTSDAEQESES</sequence>
<dbReference type="GeneID" id="78175381"/>
<dbReference type="GO" id="GO:0055085">
    <property type="term" value="P:transmembrane transport"/>
    <property type="evidence" value="ECO:0007669"/>
    <property type="project" value="TreeGrafter"/>
</dbReference>
<protein>
    <submittedName>
        <fullName evidence="9">Predicted PurR-regulated permease PerM</fullName>
    </submittedName>
</protein>
<dbReference type="PANTHER" id="PTHR21716:SF53">
    <property type="entry name" value="PERMEASE PERM-RELATED"/>
    <property type="match status" value="1"/>
</dbReference>
<evidence type="ECO:0000313" key="9">
    <source>
        <dbReference type="EMBL" id="SHJ57320.1"/>
    </source>
</evidence>
<keyword evidence="3" id="KW-0813">Transport</keyword>
<keyword evidence="6 8" id="KW-1133">Transmembrane helix</keyword>
<comment type="similarity">
    <text evidence="2">Belongs to the autoinducer-2 exporter (AI-2E) (TC 2.A.86) family.</text>
</comment>
<evidence type="ECO:0000256" key="8">
    <source>
        <dbReference type="SAM" id="Phobius"/>
    </source>
</evidence>
<feature type="transmembrane region" description="Helical" evidence="8">
    <location>
        <begin position="95"/>
        <end position="117"/>
    </location>
</feature>
<evidence type="ECO:0000256" key="3">
    <source>
        <dbReference type="ARBA" id="ARBA00022448"/>
    </source>
</evidence>
<feature type="transmembrane region" description="Helical" evidence="8">
    <location>
        <begin position="309"/>
        <end position="337"/>
    </location>
</feature>
<evidence type="ECO:0000256" key="2">
    <source>
        <dbReference type="ARBA" id="ARBA00009773"/>
    </source>
</evidence>
<feature type="transmembrane region" description="Helical" evidence="8">
    <location>
        <begin position="349"/>
        <end position="371"/>
    </location>
</feature>
<keyword evidence="5 8" id="KW-0812">Transmembrane</keyword>